<gene>
    <name evidence="3" type="ORF">RCL2_002369600</name>
</gene>
<sequence>MAAVKRGTIETLKKHFSPRTGCSFTTSYEHFPLAEKRKFYYKKLYHNYKIITDPSKFNKKTLKKQAARRERIERRIISDAKKNGQTEPSNRHTRLAWVQSCFRKRAQVSIHTPNCYKVVSHLLNPKHGKDENLKPYVPKGSTIKRRADRKPLLPPPSKEKPNLLINEKDREIANLNSGFDDDTVTVTSSVMINAPSFPENVDKDDTTGS</sequence>
<name>A0A8H3M5R9_9GLOM</name>
<dbReference type="Pfam" id="PF26638">
    <property type="entry name" value="DUF8211"/>
    <property type="match status" value="1"/>
</dbReference>
<accession>A0A8H3M5R9</accession>
<feature type="region of interest" description="Disordered" evidence="1">
    <location>
        <begin position="141"/>
        <end position="161"/>
    </location>
</feature>
<proteinExistence type="predicted"/>
<dbReference type="EMBL" id="BLAL01000257">
    <property type="protein sequence ID" value="GES97109.1"/>
    <property type="molecule type" value="Genomic_DNA"/>
</dbReference>
<reference evidence="3" key="1">
    <citation type="submission" date="2019-10" db="EMBL/GenBank/DDBJ databases">
        <title>Conservation and host-specific expression of non-tandemly repeated heterogenous ribosome RNA gene in arbuscular mycorrhizal fungi.</title>
        <authorList>
            <person name="Maeda T."/>
            <person name="Kobayashi Y."/>
            <person name="Nakagawa T."/>
            <person name="Ezawa T."/>
            <person name="Yamaguchi K."/>
            <person name="Bino T."/>
            <person name="Nishimoto Y."/>
            <person name="Shigenobu S."/>
            <person name="Kawaguchi M."/>
        </authorList>
    </citation>
    <scope>NUCLEOTIDE SEQUENCE</scope>
    <source>
        <strain evidence="3">HR1</strain>
    </source>
</reference>
<dbReference type="AlphaFoldDB" id="A0A8H3M5R9"/>
<evidence type="ECO:0000259" key="2">
    <source>
        <dbReference type="Pfam" id="PF26638"/>
    </source>
</evidence>
<protein>
    <recommendedName>
        <fullName evidence="2">DUF8211 domain-containing protein</fullName>
    </recommendedName>
</protein>
<dbReference type="InterPro" id="IPR058524">
    <property type="entry name" value="DUF8211"/>
</dbReference>
<evidence type="ECO:0000256" key="1">
    <source>
        <dbReference type="SAM" id="MobiDB-lite"/>
    </source>
</evidence>
<evidence type="ECO:0000313" key="3">
    <source>
        <dbReference type="EMBL" id="GES97109.1"/>
    </source>
</evidence>
<evidence type="ECO:0000313" key="4">
    <source>
        <dbReference type="Proteomes" id="UP000615446"/>
    </source>
</evidence>
<dbReference type="Proteomes" id="UP000615446">
    <property type="component" value="Unassembled WGS sequence"/>
</dbReference>
<organism evidence="3 4">
    <name type="scientific">Rhizophagus clarus</name>
    <dbReference type="NCBI Taxonomy" id="94130"/>
    <lineage>
        <taxon>Eukaryota</taxon>
        <taxon>Fungi</taxon>
        <taxon>Fungi incertae sedis</taxon>
        <taxon>Mucoromycota</taxon>
        <taxon>Glomeromycotina</taxon>
        <taxon>Glomeromycetes</taxon>
        <taxon>Glomerales</taxon>
        <taxon>Glomeraceae</taxon>
        <taxon>Rhizophagus</taxon>
    </lineage>
</organism>
<comment type="caution">
    <text evidence="3">The sequence shown here is derived from an EMBL/GenBank/DDBJ whole genome shotgun (WGS) entry which is preliminary data.</text>
</comment>
<feature type="domain" description="DUF8211" evidence="2">
    <location>
        <begin position="10"/>
        <end position="126"/>
    </location>
</feature>